<name>A0A5C3PHN9_9APHY</name>
<dbReference type="AlphaFoldDB" id="A0A5C3PHN9"/>
<gene>
    <name evidence="1" type="ORF">K466DRAFT_450944</name>
</gene>
<feature type="non-terminal residue" evidence="1">
    <location>
        <position position="170"/>
    </location>
</feature>
<feature type="non-terminal residue" evidence="1">
    <location>
        <position position="1"/>
    </location>
</feature>
<reference evidence="1 2" key="1">
    <citation type="journal article" date="2019" name="Nat. Ecol. Evol.">
        <title>Megaphylogeny resolves global patterns of mushroom evolution.</title>
        <authorList>
            <person name="Varga T."/>
            <person name="Krizsan K."/>
            <person name="Foldi C."/>
            <person name="Dima B."/>
            <person name="Sanchez-Garcia M."/>
            <person name="Sanchez-Ramirez S."/>
            <person name="Szollosi G.J."/>
            <person name="Szarkandi J.G."/>
            <person name="Papp V."/>
            <person name="Albert L."/>
            <person name="Andreopoulos W."/>
            <person name="Angelini C."/>
            <person name="Antonin V."/>
            <person name="Barry K.W."/>
            <person name="Bougher N.L."/>
            <person name="Buchanan P."/>
            <person name="Buyck B."/>
            <person name="Bense V."/>
            <person name="Catcheside P."/>
            <person name="Chovatia M."/>
            <person name="Cooper J."/>
            <person name="Damon W."/>
            <person name="Desjardin D."/>
            <person name="Finy P."/>
            <person name="Geml J."/>
            <person name="Haridas S."/>
            <person name="Hughes K."/>
            <person name="Justo A."/>
            <person name="Karasinski D."/>
            <person name="Kautmanova I."/>
            <person name="Kiss B."/>
            <person name="Kocsube S."/>
            <person name="Kotiranta H."/>
            <person name="LaButti K.M."/>
            <person name="Lechner B.E."/>
            <person name="Liimatainen K."/>
            <person name="Lipzen A."/>
            <person name="Lukacs Z."/>
            <person name="Mihaltcheva S."/>
            <person name="Morgado L.N."/>
            <person name="Niskanen T."/>
            <person name="Noordeloos M.E."/>
            <person name="Ohm R.A."/>
            <person name="Ortiz-Santana B."/>
            <person name="Ovrebo C."/>
            <person name="Racz N."/>
            <person name="Riley R."/>
            <person name="Savchenko A."/>
            <person name="Shiryaev A."/>
            <person name="Soop K."/>
            <person name="Spirin V."/>
            <person name="Szebenyi C."/>
            <person name="Tomsovsky M."/>
            <person name="Tulloss R.E."/>
            <person name="Uehling J."/>
            <person name="Grigoriev I.V."/>
            <person name="Vagvolgyi C."/>
            <person name="Papp T."/>
            <person name="Martin F.M."/>
            <person name="Miettinen O."/>
            <person name="Hibbett D.S."/>
            <person name="Nagy L.G."/>
        </authorList>
    </citation>
    <scope>NUCLEOTIDE SEQUENCE [LARGE SCALE GENOMIC DNA]</scope>
    <source>
        <strain evidence="1 2">HHB13444</strain>
    </source>
</reference>
<accession>A0A5C3PHN9</accession>
<dbReference type="Proteomes" id="UP000308197">
    <property type="component" value="Unassembled WGS sequence"/>
</dbReference>
<evidence type="ECO:0000313" key="1">
    <source>
        <dbReference type="EMBL" id="TFK88577.1"/>
    </source>
</evidence>
<keyword evidence="2" id="KW-1185">Reference proteome</keyword>
<sequence>VSRIAEDTEQFLCLMRAHGAVVGGSAVLQIVYPTMTDVTDYDLFVPARSATAFIAHLIQVEGYGLYNRDDIDYWSGVSSHVKLRKEGRTVDVLGVGVGDEWDRVLLPIARAWATLLINYATADELCITYPSLTLQGKALLRLEHTLDVSFPGGTNMVEVQKYQDRGIEFR</sequence>
<dbReference type="EMBL" id="ML211107">
    <property type="protein sequence ID" value="TFK88577.1"/>
    <property type="molecule type" value="Genomic_DNA"/>
</dbReference>
<evidence type="ECO:0000313" key="2">
    <source>
        <dbReference type="Proteomes" id="UP000308197"/>
    </source>
</evidence>
<protein>
    <submittedName>
        <fullName evidence="1">Uncharacterized protein</fullName>
    </submittedName>
</protein>
<proteinExistence type="predicted"/>
<organism evidence="1 2">
    <name type="scientific">Polyporus arcularius HHB13444</name>
    <dbReference type="NCBI Taxonomy" id="1314778"/>
    <lineage>
        <taxon>Eukaryota</taxon>
        <taxon>Fungi</taxon>
        <taxon>Dikarya</taxon>
        <taxon>Basidiomycota</taxon>
        <taxon>Agaricomycotina</taxon>
        <taxon>Agaricomycetes</taxon>
        <taxon>Polyporales</taxon>
        <taxon>Polyporaceae</taxon>
        <taxon>Polyporus</taxon>
    </lineage>
</organism>
<dbReference type="InParanoid" id="A0A5C3PHN9"/>